<dbReference type="EMBL" id="JANBVB010003033">
    <property type="protein sequence ID" value="KAJ2880863.1"/>
    <property type="molecule type" value="Genomic_DNA"/>
</dbReference>
<keyword evidence="1" id="KW-0482">Metalloprotease</keyword>
<keyword evidence="1" id="KW-0378">Hydrolase</keyword>
<reference evidence="1" key="1">
    <citation type="submission" date="2022-07" db="EMBL/GenBank/DDBJ databases">
        <title>Phylogenomic reconstructions and comparative analyses of Kickxellomycotina fungi.</title>
        <authorList>
            <person name="Reynolds N.K."/>
            <person name="Stajich J.E."/>
            <person name="Barry K."/>
            <person name="Grigoriev I.V."/>
            <person name="Crous P."/>
            <person name="Smith M.E."/>
        </authorList>
    </citation>
    <scope>NUCLEOTIDE SEQUENCE</scope>
    <source>
        <strain evidence="1">CBS 190363</strain>
    </source>
</reference>
<feature type="non-terminal residue" evidence="1">
    <location>
        <position position="274"/>
    </location>
</feature>
<accession>A0ACC1LUI1</accession>
<dbReference type="Proteomes" id="UP001139981">
    <property type="component" value="Unassembled WGS sequence"/>
</dbReference>
<evidence type="ECO:0000313" key="1">
    <source>
        <dbReference type="EMBL" id="KAJ2880863.1"/>
    </source>
</evidence>
<name>A0ACC1LUI1_9FUNG</name>
<protein>
    <submittedName>
        <fullName evidence="1">Metalloprotease</fullName>
        <ecNumber evidence="1">3.4.24.56</ecNumber>
    </submittedName>
</protein>
<gene>
    <name evidence="1" type="primary">STE23_8</name>
    <name evidence="1" type="ORF">IWW38_005880</name>
</gene>
<evidence type="ECO:0000313" key="2">
    <source>
        <dbReference type="Proteomes" id="UP001139981"/>
    </source>
</evidence>
<proteinExistence type="predicted"/>
<sequence>MQRLYAQVDVVNVMPAHDVGMLQGAVKDVTLEMLKVHIKSLFSKAYVKMLVSGNYPQSVALDTSAEVVDILQLQTVPSHLINTRRALNVEPGYFVHNVPISDQKCVNSAALSVFYCGLVSDTRDAVTLRVLKSLVDNDFFEQIRTTEQLGYRVGAMLNQPKGGRDMIMFLVEGESNPVYATQRSNHFINQYWQRLHDLTAEEFESSIQSQISLKQEKLKSIDEESTRLWSHIKGGRYKFNALDDDIEHLKKLCKEDLLSFWEKYFNKDTAPSYR</sequence>
<keyword evidence="1" id="KW-0645">Protease</keyword>
<dbReference type="EC" id="3.4.24.56" evidence="1"/>
<comment type="caution">
    <text evidence="1">The sequence shown here is derived from an EMBL/GenBank/DDBJ whole genome shotgun (WGS) entry which is preliminary data.</text>
</comment>
<organism evidence="1 2">
    <name type="scientific">Coemansia aciculifera</name>
    <dbReference type="NCBI Taxonomy" id="417176"/>
    <lineage>
        <taxon>Eukaryota</taxon>
        <taxon>Fungi</taxon>
        <taxon>Fungi incertae sedis</taxon>
        <taxon>Zoopagomycota</taxon>
        <taxon>Kickxellomycotina</taxon>
        <taxon>Kickxellomycetes</taxon>
        <taxon>Kickxellales</taxon>
        <taxon>Kickxellaceae</taxon>
        <taxon>Coemansia</taxon>
    </lineage>
</organism>
<keyword evidence="2" id="KW-1185">Reference proteome</keyword>